<keyword evidence="3" id="KW-1185">Reference proteome</keyword>
<reference evidence="2 3" key="1">
    <citation type="submission" date="2020-03" db="EMBL/GenBank/DDBJ databases">
        <title>Genome Sequence of industrial isolate, B5A.</title>
        <authorList>
            <person name="Sharma S."/>
            <person name="Patil P.B."/>
            <person name="Korpole S."/>
        </authorList>
    </citation>
    <scope>NUCLEOTIDE SEQUENCE [LARGE SCALE GENOMIC DNA]</scope>
    <source>
        <strain evidence="2 3">PI-S10-B5A</strain>
    </source>
</reference>
<gene>
    <name evidence="2" type="ORF">G9470_10010</name>
</gene>
<evidence type="ECO:0000313" key="2">
    <source>
        <dbReference type="EMBL" id="NNJ30120.1"/>
    </source>
</evidence>
<dbReference type="Proteomes" id="UP000539052">
    <property type="component" value="Unassembled WGS sequence"/>
</dbReference>
<comment type="caution">
    <text evidence="2">The sequence shown here is derived from an EMBL/GenBank/DDBJ whole genome shotgun (WGS) entry which is preliminary data.</text>
</comment>
<dbReference type="InterPro" id="IPR046240">
    <property type="entry name" value="DUF6273"/>
</dbReference>
<protein>
    <recommendedName>
        <fullName evidence="1">DUF6273 domain-containing protein</fullName>
    </recommendedName>
</protein>
<evidence type="ECO:0000313" key="3">
    <source>
        <dbReference type="Proteomes" id="UP000539052"/>
    </source>
</evidence>
<dbReference type="Pfam" id="PF19789">
    <property type="entry name" value="DUF6273"/>
    <property type="match status" value="1"/>
</dbReference>
<proteinExistence type="predicted"/>
<feature type="domain" description="DUF6273" evidence="1">
    <location>
        <begin position="69"/>
        <end position="208"/>
    </location>
</feature>
<organism evidence="2 3">
    <name type="scientific">Lacrimispora defluvii</name>
    <dbReference type="NCBI Taxonomy" id="2719233"/>
    <lineage>
        <taxon>Bacteria</taxon>
        <taxon>Bacillati</taxon>
        <taxon>Bacillota</taxon>
        <taxon>Clostridia</taxon>
        <taxon>Lachnospirales</taxon>
        <taxon>Lachnospiraceae</taxon>
        <taxon>Lacrimispora</taxon>
    </lineage>
</organism>
<sequence length="209" mass="23455">MAVLTQRVTTEAAINWEELAQKIKDNTSGLKVGDTITEQTTDGEELDLVIVDMGPGWARFESKDCLPVEVPYNENNRNAGGFAGSDVKNYLNETIFNSLPEELRAVIAEIERKQENGQSCLCCLFLPTESEMFGDCDYSDDDTYSQIEYYKDRRNRIKCDKKGGTPDWYWLASVRGGSSTSCVYVNNYGTSGIWSASIELYVPVCFVIQ</sequence>
<evidence type="ECO:0000259" key="1">
    <source>
        <dbReference type="Pfam" id="PF19789"/>
    </source>
</evidence>
<accession>A0ABX1VQ63</accession>
<name>A0ABX1VQ63_9FIRM</name>
<dbReference type="RefSeq" id="WP_170821328.1">
    <property type="nucleotide sequence ID" value="NZ_JAAOXG010000019.1"/>
</dbReference>
<dbReference type="EMBL" id="JAAOXG010000019">
    <property type="protein sequence ID" value="NNJ30120.1"/>
    <property type="molecule type" value="Genomic_DNA"/>
</dbReference>